<evidence type="ECO:0000259" key="3">
    <source>
        <dbReference type="PROSITE" id="PS50915"/>
    </source>
</evidence>
<dbReference type="InterPro" id="IPR011024">
    <property type="entry name" value="G_crystallin-like"/>
</dbReference>
<reference evidence="4 5" key="1">
    <citation type="submission" date="2018-08" db="EMBL/GenBank/DDBJ databases">
        <title>Genomic Encyclopedia of Archaeal and Bacterial Type Strains, Phase II (KMG-II): from individual species to whole genera.</title>
        <authorList>
            <person name="Goeker M."/>
        </authorList>
    </citation>
    <scope>NUCLEOTIDE SEQUENCE [LARGE SCALE GENOMIC DNA]</scope>
    <source>
        <strain evidence="4 5">DSM 2261</strain>
    </source>
</reference>
<accession>A0ABX9JWV3</accession>
<sequence length="723" mass="78148">MKQSHPRGPAASVPLPSRSHRWRALLMGTALLAGVGCGPGEELPLEDEAPGSTAQALATTVLLFEHGSYGGRVQSFQPGRYDMGHLTAVGNDSVSSLQVPAGWRVTLYEHGGFTGRSKVFTSDATWVGDDFNDVASSMVVESPSLQQGNAVYGYWSGSGGMNPSSPANRQFIVDYSGPASAVTFHLTAPLDTYLYLLDANGNVLAQDDDGGGNLTSRLSYVLSPGTYKLVAATYSGGQSGEFTLRSDKAVIRYPQRLYVQGATAFNWVYDDHGTGADNDVAVWRPNLSQYPGYQSLGDVAQPFHGSAPRTSFVAYGEGDVLARPVDYAWVWSDWGSGGTHDVSIWEPVPAAGYTCLGTVTVLGYGKPSTDLIRCVRSEYVLPANPAWVWNDAGSGADYDAGIWQVEPRDHRGLALSTFIARPSHSDTGGNRYWVLNKSALANPEMKGVPVDAVTASQYAPLVWLHGEEYYFPSSVEFFLPNVHESGGYMVTNQSLGCDSCTDPQFLDGQRPGSVPIYAELINRTQNGQPTNITDIVYWTFYPYNNGKRICIGWYSPWGCVGGYSTFGNHVGDWEHFTVRFVDGRPSQVFLSQHSGGQTFNYGDKNVAVTGGFHAEVYAALGSHGLYPDAARHIYKTIGNGDFLADDTGRGIPWYTWNSTVPFFWQPLGAYGGSLSWLNSTSRWGNPKSGCNFSEQVSGECVLNDGPTGIMDKSASNPANLALD</sequence>
<gene>
    <name evidence="4" type="ORF">ATI61_108242</name>
</gene>
<feature type="domain" description="Beta/gamma crystallin 'Greek key'" evidence="3">
    <location>
        <begin position="59"/>
        <end position="101"/>
    </location>
</feature>
<evidence type="ECO:0000313" key="4">
    <source>
        <dbReference type="EMBL" id="REG28701.1"/>
    </source>
</evidence>
<evidence type="ECO:0000313" key="5">
    <source>
        <dbReference type="Proteomes" id="UP000256345"/>
    </source>
</evidence>
<dbReference type="SUPFAM" id="SSF49695">
    <property type="entry name" value="gamma-Crystallin-like"/>
    <property type="match status" value="1"/>
</dbReference>
<protein>
    <submittedName>
        <fullName evidence="4">Uncharacterized protein DUF946</fullName>
    </submittedName>
</protein>
<dbReference type="PANTHER" id="PTHR48174:SF5">
    <property type="entry name" value="VACUOLAR PROTEIN SORTING-ASSOCIATED PROTEIN 62"/>
    <property type="match status" value="1"/>
</dbReference>
<dbReference type="SMART" id="SM00247">
    <property type="entry name" value="XTALbg"/>
    <property type="match status" value="1"/>
</dbReference>
<comment type="caution">
    <text evidence="4">The sequence shown here is derived from an EMBL/GenBank/DDBJ whole genome shotgun (WGS) entry which is preliminary data.</text>
</comment>
<evidence type="ECO:0000256" key="1">
    <source>
        <dbReference type="ARBA" id="ARBA00009646"/>
    </source>
</evidence>
<dbReference type="InterPro" id="IPR001064">
    <property type="entry name" value="Beta/gamma_crystallin"/>
</dbReference>
<dbReference type="PROSITE" id="PS50915">
    <property type="entry name" value="CRYSTALLIN_BETA_GAMMA"/>
    <property type="match status" value="1"/>
</dbReference>
<dbReference type="Gene3D" id="2.60.20.10">
    <property type="entry name" value="Crystallins"/>
    <property type="match status" value="1"/>
</dbReference>
<name>A0ABX9JWV3_9BACT</name>
<dbReference type="EMBL" id="QUMU01000008">
    <property type="protein sequence ID" value="REG28701.1"/>
    <property type="molecule type" value="Genomic_DNA"/>
</dbReference>
<dbReference type="InterPro" id="IPR009291">
    <property type="entry name" value="Vps62"/>
</dbReference>
<organism evidence="4 5">
    <name type="scientific">Archangium gephyra</name>
    <dbReference type="NCBI Taxonomy" id="48"/>
    <lineage>
        <taxon>Bacteria</taxon>
        <taxon>Pseudomonadati</taxon>
        <taxon>Myxococcota</taxon>
        <taxon>Myxococcia</taxon>
        <taxon>Myxococcales</taxon>
        <taxon>Cystobacterineae</taxon>
        <taxon>Archangiaceae</taxon>
        <taxon>Archangium</taxon>
    </lineage>
</organism>
<dbReference type="PANTHER" id="PTHR48174">
    <property type="entry name" value="DUF946 FAMILY PROTEIN"/>
    <property type="match status" value="1"/>
</dbReference>
<comment type="similarity">
    <text evidence="1">Belongs to the beta/gamma-crystallin family.</text>
</comment>
<proteinExistence type="inferred from homology"/>
<dbReference type="Pfam" id="PF06101">
    <property type="entry name" value="Vps62"/>
    <property type="match status" value="2"/>
</dbReference>
<dbReference type="Proteomes" id="UP000256345">
    <property type="component" value="Unassembled WGS sequence"/>
</dbReference>
<keyword evidence="5" id="KW-1185">Reference proteome</keyword>
<evidence type="ECO:0000256" key="2">
    <source>
        <dbReference type="ARBA" id="ARBA00022737"/>
    </source>
</evidence>
<dbReference type="RefSeq" id="WP_245682529.1">
    <property type="nucleotide sequence ID" value="NZ_CP011509.1"/>
</dbReference>
<dbReference type="Gene3D" id="2.60.120.380">
    <property type="match status" value="1"/>
</dbReference>
<keyword evidence="2" id="KW-0677">Repeat</keyword>